<accession>A0AAD9NBY1</accession>
<dbReference type="InterPro" id="IPR029641">
    <property type="entry name" value="APC16"/>
</dbReference>
<proteinExistence type="predicted"/>
<organism evidence="1 2">
    <name type="scientific">Paralvinella palmiformis</name>
    <dbReference type="NCBI Taxonomy" id="53620"/>
    <lineage>
        <taxon>Eukaryota</taxon>
        <taxon>Metazoa</taxon>
        <taxon>Spiralia</taxon>
        <taxon>Lophotrochozoa</taxon>
        <taxon>Annelida</taxon>
        <taxon>Polychaeta</taxon>
        <taxon>Sedentaria</taxon>
        <taxon>Canalipalpata</taxon>
        <taxon>Terebellida</taxon>
        <taxon>Terebelliformia</taxon>
        <taxon>Alvinellidae</taxon>
        <taxon>Paralvinella</taxon>
    </lineage>
</organism>
<name>A0AAD9NBY1_9ANNE</name>
<reference evidence="1" key="1">
    <citation type="journal article" date="2023" name="Mol. Biol. Evol.">
        <title>Third-Generation Sequencing Reveals the Adaptive Role of the Epigenome in Three Deep-Sea Polychaetes.</title>
        <authorList>
            <person name="Perez M."/>
            <person name="Aroh O."/>
            <person name="Sun Y."/>
            <person name="Lan Y."/>
            <person name="Juniper S.K."/>
            <person name="Young C.R."/>
            <person name="Angers B."/>
            <person name="Qian P.Y."/>
        </authorList>
    </citation>
    <scope>NUCLEOTIDE SEQUENCE</scope>
    <source>
        <strain evidence="1">P08H-3</strain>
    </source>
</reference>
<sequence length="94" mass="10868">MASRSGRTVDVTNRKGHIKHLFAQVDNEDEVGERSDVSKELMNKLQIEHDVDASLRGVMRDLHDARMKQLRELQKDIAADNWRYTPIEKLIGLQ</sequence>
<dbReference type="AlphaFoldDB" id="A0AAD9NBY1"/>
<keyword evidence="2" id="KW-1185">Reference proteome</keyword>
<evidence type="ECO:0000313" key="1">
    <source>
        <dbReference type="EMBL" id="KAK2162566.1"/>
    </source>
</evidence>
<dbReference type="GO" id="GO:0016567">
    <property type="term" value="P:protein ubiquitination"/>
    <property type="evidence" value="ECO:0007669"/>
    <property type="project" value="InterPro"/>
</dbReference>
<dbReference type="GO" id="GO:0005680">
    <property type="term" value="C:anaphase-promoting complex"/>
    <property type="evidence" value="ECO:0007669"/>
    <property type="project" value="InterPro"/>
</dbReference>
<dbReference type="Pfam" id="PF17256">
    <property type="entry name" value="ANAPC16"/>
    <property type="match status" value="1"/>
</dbReference>
<dbReference type="Proteomes" id="UP001208570">
    <property type="component" value="Unassembled WGS sequence"/>
</dbReference>
<gene>
    <name evidence="1" type="ORF">LSH36_96g03024</name>
</gene>
<evidence type="ECO:0000313" key="2">
    <source>
        <dbReference type="Proteomes" id="UP001208570"/>
    </source>
</evidence>
<comment type="caution">
    <text evidence="1">The sequence shown here is derived from an EMBL/GenBank/DDBJ whole genome shotgun (WGS) entry which is preliminary data.</text>
</comment>
<dbReference type="EMBL" id="JAODUP010000096">
    <property type="protein sequence ID" value="KAK2162566.1"/>
    <property type="molecule type" value="Genomic_DNA"/>
</dbReference>
<protein>
    <submittedName>
        <fullName evidence="1">Uncharacterized protein</fullName>
    </submittedName>
</protein>